<dbReference type="InterPro" id="IPR025698">
    <property type="entry name" value="2TM_dom"/>
</dbReference>
<comment type="caution">
    <text evidence="3">The sequence shown here is derived from an EMBL/GenBank/DDBJ whole genome shotgun (WGS) entry which is preliminary data.</text>
</comment>
<dbReference type="RefSeq" id="WP_103725090.1">
    <property type="nucleotide sequence ID" value="NZ_PQNY01000002.1"/>
</dbReference>
<organism evidence="3 4">
    <name type="scientific">Flavobacterium croceum DSM 17960</name>
    <dbReference type="NCBI Taxonomy" id="1121886"/>
    <lineage>
        <taxon>Bacteria</taxon>
        <taxon>Pseudomonadati</taxon>
        <taxon>Bacteroidota</taxon>
        <taxon>Flavobacteriia</taxon>
        <taxon>Flavobacteriales</taxon>
        <taxon>Flavobacteriaceae</taxon>
        <taxon>Flavobacterium</taxon>
    </lineage>
</organism>
<proteinExistence type="predicted"/>
<keyword evidence="1" id="KW-0472">Membrane</keyword>
<gene>
    <name evidence="3" type="ORF">Q361_102159</name>
</gene>
<evidence type="ECO:0000313" key="4">
    <source>
        <dbReference type="Proteomes" id="UP000237056"/>
    </source>
</evidence>
<evidence type="ECO:0000256" key="1">
    <source>
        <dbReference type="SAM" id="Phobius"/>
    </source>
</evidence>
<dbReference type="AlphaFoldDB" id="A0A2S4NAW1"/>
<dbReference type="OrthoDB" id="8965954at2"/>
<feature type="transmembrane region" description="Helical" evidence="1">
    <location>
        <begin position="49"/>
        <end position="68"/>
    </location>
</feature>
<name>A0A2S4NAW1_9FLAO</name>
<dbReference type="Proteomes" id="UP000237056">
    <property type="component" value="Unassembled WGS sequence"/>
</dbReference>
<keyword evidence="1" id="KW-1133">Transmembrane helix</keyword>
<dbReference type="EMBL" id="PQNY01000002">
    <property type="protein sequence ID" value="POS02846.1"/>
    <property type="molecule type" value="Genomic_DNA"/>
</dbReference>
<feature type="domain" description="2TM" evidence="2">
    <location>
        <begin position="12"/>
        <end position="91"/>
    </location>
</feature>
<sequence>MENFETEFERYRKAKKQVEEIKGFYIHLFSFVLGMVFMLYLNLKYSPKFLWIVWPLMGWSIGLFFHAAKAYNFFPFFSKDWEERKIKQFMEEEKNNANKFE</sequence>
<accession>A0A2S4NAW1</accession>
<evidence type="ECO:0000259" key="2">
    <source>
        <dbReference type="Pfam" id="PF13239"/>
    </source>
</evidence>
<keyword evidence="4" id="KW-1185">Reference proteome</keyword>
<feature type="transmembrane region" description="Helical" evidence="1">
    <location>
        <begin position="21"/>
        <end position="43"/>
    </location>
</feature>
<keyword evidence="1" id="KW-0812">Transmembrane</keyword>
<reference evidence="3 4" key="1">
    <citation type="submission" date="2018-01" db="EMBL/GenBank/DDBJ databases">
        <title>Genomic Encyclopedia of Type Strains, Phase I: the one thousand microbial genomes (KMG-I) project.</title>
        <authorList>
            <person name="Goeker M."/>
        </authorList>
    </citation>
    <scope>NUCLEOTIDE SEQUENCE [LARGE SCALE GENOMIC DNA]</scope>
    <source>
        <strain evidence="3 4">DSM 17960</strain>
    </source>
</reference>
<protein>
    <submittedName>
        <fullName evidence="3">2TM domain-containing protein</fullName>
    </submittedName>
</protein>
<dbReference type="Pfam" id="PF13239">
    <property type="entry name" value="2TM"/>
    <property type="match status" value="1"/>
</dbReference>
<evidence type="ECO:0000313" key="3">
    <source>
        <dbReference type="EMBL" id="POS02846.1"/>
    </source>
</evidence>